<accession>A0ABR4B4W1</accession>
<evidence type="ECO:0000313" key="4">
    <source>
        <dbReference type="Proteomes" id="UP001590951"/>
    </source>
</evidence>
<dbReference type="EMBL" id="JBHFEH010000030">
    <property type="protein sequence ID" value="KAL2052071.1"/>
    <property type="molecule type" value="Genomic_DNA"/>
</dbReference>
<feature type="compositionally biased region" description="Basic and acidic residues" evidence="1">
    <location>
        <begin position="80"/>
        <end position="92"/>
    </location>
</feature>
<feature type="signal peptide" evidence="2">
    <location>
        <begin position="1"/>
        <end position="21"/>
    </location>
</feature>
<organism evidence="3 4">
    <name type="scientific">Lepraria finkii</name>
    <dbReference type="NCBI Taxonomy" id="1340010"/>
    <lineage>
        <taxon>Eukaryota</taxon>
        <taxon>Fungi</taxon>
        <taxon>Dikarya</taxon>
        <taxon>Ascomycota</taxon>
        <taxon>Pezizomycotina</taxon>
        <taxon>Lecanoromycetes</taxon>
        <taxon>OSLEUM clade</taxon>
        <taxon>Lecanoromycetidae</taxon>
        <taxon>Lecanorales</taxon>
        <taxon>Lecanorineae</taxon>
        <taxon>Stereocaulaceae</taxon>
        <taxon>Lepraria</taxon>
    </lineage>
</organism>
<keyword evidence="4" id="KW-1185">Reference proteome</keyword>
<sequence length="232" mass="25595">MVNFASTAIFGILALALGASGAPNQQSGKLITLEDIKNAQPVVPEVTDPTKKALAGDSQDNSTLLQARPDLAQTVDEAKKTVPDLLADDKPPKPTGKMARRDLEKRAKETCEIFTNKKDPRIQATRAALILAAQKSCQLWFPGNGLWAVPENTSRKAVWFNHLVLEYHVRDTTCSPYRSPIHEYYIVSQAICIAQFARLFTLAETVCAGDFSGVSSENDRSVPIWYDWKTFA</sequence>
<dbReference type="Proteomes" id="UP001590951">
    <property type="component" value="Unassembled WGS sequence"/>
</dbReference>
<feature type="region of interest" description="Disordered" evidence="1">
    <location>
        <begin position="80"/>
        <end position="100"/>
    </location>
</feature>
<gene>
    <name evidence="3" type="ORF">ABVK25_007763</name>
</gene>
<evidence type="ECO:0000256" key="1">
    <source>
        <dbReference type="SAM" id="MobiDB-lite"/>
    </source>
</evidence>
<proteinExistence type="predicted"/>
<keyword evidence="2" id="KW-0732">Signal</keyword>
<feature type="chain" id="PRO_5047325923" evidence="2">
    <location>
        <begin position="22"/>
        <end position="232"/>
    </location>
</feature>
<name>A0ABR4B4W1_9LECA</name>
<reference evidence="3 4" key="1">
    <citation type="submission" date="2024-09" db="EMBL/GenBank/DDBJ databases">
        <title>Rethinking Asexuality: The Enigmatic Case of Functional Sexual Genes in Lepraria (Stereocaulaceae).</title>
        <authorList>
            <person name="Doellman M."/>
            <person name="Sun Y."/>
            <person name="Barcenas-Pena A."/>
            <person name="Lumbsch H.T."/>
            <person name="Grewe F."/>
        </authorList>
    </citation>
    <scope>NUCLEOTIDE SEQUENCE [LARGE SCALE GENOMIC DNA]</scope>
    <source>
        <strain evidence="3 4">Grewe 0041</strain>
    </source>
</reference>
<protein>
    <submittedName>
        <fullName evidence="3">Uncharacterized protein</fullName>
    </submittedName>
</protein>
<evidence type="ECO:0000256" key="2">
    <source>
        <dbReference type="SAM" id="SignalP"/>
    </source>
</evidence>
<comment type="caution">
    <text evidence="3">The sequence shown here is derived from an EMBL/GenBank/DDBJ whole genome shotgun (WGS) entry which is preliminary data.</text>
</comment>
<evidence type="ECO:0000313" key="3">
    <source>
        <dbReference type="EMBL" id="KAL2052071.1"/>
    </source>
</evidence>